<keyword evidence="8 14" id="KW-0479">Metal-binding</keyword>
<dbReference type="NCBIfam" id="TIGR00538">
    <property type="entry name" value="hemN"/>
    <property type="match status" value="1"/>
</dbReference>
<evidence type="ECO:0000313" key="16">
    <source>
        <dbReference type="EMBL" id="MEK8089705.1"/>
    </source>
</evidence>
<dbReference type="SFLD" id="SFLDS00029">
    <property type="entry name" value="Radical_SAM"/>
    <property type="match status" value="1"/>
</dbReference>
<sequence>MTDQSPVLDPVLIRKYDREGPRYTSYPTAPQFQADFDAATLEQIIAATNAENPRRPLSLYVHVPFCDTVCFYCACNKVVTKDHSRAAIYLQHLEREIARVGGLFDRARPVSQLHWGGGTPTFLSDAEITALMGILRRHFTLLEGDQGEYGIEIDPRRLGAGTLALLRDQGFNRISLGVQDLDPAVQRAVNRMQSEECTFGVLHEARRLGFKSLSLDLIYGLPQQTPESFARTLARVIAEQPDRLSLFNYAHLPERFKPQRRIQAADLPSAEAKLAILGQSIETLSAAGYVYIGMDHFALPGDSLVQAQRDGTLHRNFQGYSTHGDCDIVALGVSAISRIGDSYSQNVSVLDDYQARIDAGHSPLARGMTLSDDDRLRRAVIDQLICHFRLDFASMEARFGITFRDYFAAELQMLASMADDGLLRLHASGIEVLAPGRLLIRNVCMVFDVYLRQGAPVRFSRVI</sequence>
<dbReference type="Gene3D" id="3.30.750.200">
    <property type="match status" value="1"/>
</dbReference>
<evidence type="ECO:0000259" key="15">
    <source>
        <dbReference type="PROSITE" id="PS51918"/>
    </source>
</evidence>
<dbReference type="SUPFAM" id="SSF102114">
    <property type="entry name" value="Radical SAM enzymes"/>
    <property type="match status" value="1"/>
</dbReference>
<evidence type="ECO:0000256" key="4">
    <source>
        <dbReference type="ARBA" id="ARBA00011245"/>
    </source>
</evidence>
<dbReference type="PROSITE" id="PS51918">
    <property type="entry name" value="RADICAL_SAM"/>
    <property type="match status" value="1"/>
</dbReference>
<keyword evidence="5 14" id="KW-0004">4Fe-4S</keyword>
<dbReference type="Proteomes" id="UP001446205">
    <property type="component" value="Unassembled WGS sequence"/>
</dbReference>
<evidence type="ECO:0000256" key="12">
    <source>
        <dbReference type="ARBA" id="ARBA00023244"/>
    </source>
</evidence>
<comment type="similarity">
    <text evidence="3 14">Belongs to the anaerobic coproporphyrinogen-III oxidase family.</text>
</comment>
<dbReference type="CDD" id="cd01335">
    <property type="entry name" value="Radical_SAM"/>
    <property type="match status" value="1"/>
</dbReference>
<reference evidence="16 17" key="1">
    <citation type="submission" date="2024-04" db="EMBL/GenBank/DDBJ databases">
        <authorList>
            <person name="Abashina T."/>
            <person name="Shaikin A."/>
        </authorList>
    </citation>
    <scope>NUCLEOTIDE SEQUENCE [LARGE SCALE GENOMIC DNA]</scope>
    <source>
        <strain evidence="16 17">AAFK</strain>
    </source>
</reference>
<dbReference type="Pfam" id="PF06969">
    <property type="entry name" value="HemN_C"/>
    <property type="match status" value="1"/>
</dbReference>
<comment type="subcellular location">
    <subcellularLocation>
        <location evidence="1 14">Cytoplasm</location>
    </subcellularLocation>
</comment>
<dbReference type="PANTHER" id="PTHR13932:SF6">
    <property type="entry name" value="OXYGEN-INDEPENDENT COPROPORPHYRINOGEN III OXIDASE"/>
    <property type="match status" value="1"/>
</dbReference>
<evidence type="ECO:0000256" key="3">
    <source>
        <dbReference type="ARBA" id="ARBA00005493"/>
    </source>
</evidence>
<evidence type="ECO:0000256" key="2">
    <source>
        <dbReference type="ARBA" id="ARBA00004785"/>
    </source>
</evidence>
<dbReference type="Gene3D" id="1.10.10.920">
    <property type="match status" value="1"/>
</dbReference>
<dbReference type="InterPro" id="IPR034505">
    <property type="entry name" value="Coproporphyrinogen-III_oxidase"/>
</dbReference>
<evidence type="ECO:0000256" key="9">
    <source>
        <dbReference type="ARBA" id="ARBA00023002"/>
    </source>
</evidence>
<evidence type="ECO:0000256" key="7">
    <source>
        <dbReference type="ARBA" id="ARBA00022691"/>
    </source>
</evidence>
<dbReference type="PANTHER" id="PTHR13932">
    <property type="entry name" value="COPROPORPHYRINIGEN III OXIDASE"/>
    <property type="match status" value="1"/>
</dbReference>
<comment type="pathway">
    <text evidence="2 14">Porphyrin-containing compound metabolism; protoporphyrin-IX biosynthesis; protoporphyrinogen-IX from coproporphyrinogen-III (AdoMet route): step 1/1.</text>
</comment>
<evidence type="ECO:0000256" key="14">
    <source>
        <dbReference type="PIRNR" id="PIRNR000167"/>
    </source>
</evidence>
<keyword evidence="7 14" id="KW-0949">S-adenosyl-L-methionine</keyword>
<keyword evidence="6 14" id="KW-0963">Cytoplasm</keyword>
<dbReference type="RefSeq" id="WP_341370763.1">
    <property type="nucleotide sequence ID" value="NZ_JBBPCO010000007.1"/>
</dbReference>
<dbReference type="InterPro" id="IPR007197">
    <property type="entry name" value="rSAM"/>
</dbReference>
<proteinExistence type="inferred from homology"/>
<dbReference type="GO" id="GO:0051989">
    <property type="term" value="F:coproporphyrinogen dehydrogenase activity"/>
    <property type="evidence" value="ECO:0007669"/>
    <property type="project" value="UniProtKB-EC"/>
</dbReference>
<feature type="domain" description="Radical SAM core" evidence="15">
    <location>
        <begin position="51"/>
        <end position="287"/>
    </location>
</feature>
<organism evidence="16 17">
    <name type="scientific">Thermithiobacillus plumbiphilus</name>
    <dbReference type="NCBI Taxonomy" id="1729899"/>
    <lineage>
        <taxon>Bacteria</taxon>
        <taxon>Pseudomonadati</taxon>
        <taxon>Pseudomonadota</taxon>
        <taxon>Acidithiobacillia</taxon>
        <taxon>Acidithiobacillales</taxon>
        <taxon>Thermithiobacillaceae</taxon>
        <taxon>Thermithiobacillus</taxon>
    </lineage>
</organism>
<dbReference type="SMART" id="SM00729">
    <property type="entry name" value="Elp3"/>
    <property type="match status" value="1"/>
</dbReference>
<dbReference type="EC" id="1.3.98.3" evidence="14"/>
<evidence type="ECO:0000256" key="10">
    <source>
        <dbReference type="ARBA" id="ARBA00023004"/>
    </source>
</evidence>
<dbReference type="InterPro" id="IPR004558">
    <property type="entry name" value="Coprogen_oxidase_HemN"/>
</dbReference>
<comment type="caution">
    <text evidence="16">The sequence shown here is derived from an EMBL/GenBank/DDBJ whole genome shotgun (WGS) entry which is preliminary data.</text>
</comment>
<evidence type="ECO:0000256" key="1">
    <source>
        <dbReference type="ARBA" id="ARBA00004496"/>
    </source>
</evidence>
<dbReference type="Pfam" id="PF04055">
    <property type="entry name" value="Radical_SAM"/>
    <property type="match status" value="1"/>
</dbReference>
<name>A0ABU9D850_9PROT</name>
<accession>A0ABU9D850</accession>
<evidence type="ECO:0000256" key="13">
    <source>
        <dbReference type="ARBA" id="ARBA00048321"/>
    </source>
</evidence>
<keyword evidence="9 14" id="KW-0560">Oxidoreductase</keyword>
<dbReference type="PIRSF" id="PIRSF000167">
    <property type="entry name" value="HemN"/>
    <property type="match status" value="1"/>
</dbReference>
<comment type="cofactor">
    <cofactor evidence="14">
        <name>[4Fe-4S] cluster</name>
        <dbReference type="ChEBI" id="CHEBI:49883"/>
    </cofactor>
    <text evidence="14">Binds 1 [4Fe-4S] cluster. The cluster is coordinated with 3 cysteines and an exchangeable S-adenosyl-L-methionine.</text>
</comment>
<evidence type="ECO:0000256" key="6">
    <source>
        <dbReference type="ARBA" id="ARBA00022490"/>
    </source>
</evidence>
<gene>
    <name evidence="16" type="primary">hemN</name>
    <name evidence="16" type="ORF">WOB96_07980</name>
</gene>
<dbReference type="InterPro" id="IPR058240">
    <property type="entry name" value="rSAM_sf"/>
</dbReference>
<evidence type="ECO:0000313" key="17">
    <source>
        <dbReference type="Proteomes" id="UP001446205"/>
    </source>
</evidence>
<keyword evidence="12 14" id="KW-0627">Porphyrin biosynthesis</keyword>
<comment type="catalytic activity">
    <reaction evidence="13 14">
        <text>coproporphyrinogen III + 2 S-adenosyl-L-methionine = protoporphyrinogen IX + 2 5'-deoxyadenosine + 2 L-methionine + 2 CO2</text>
        <dbReference type="Rhea" id="RHEA:15425"/>
        <dbReference type="ChEBI" id="CHEBI:16526"/>
        <dbReference type="ChEBI" id="CHEBI:17319"/>
        <dbReference type="ChEBI" id="CHEBI:57307"/>
        <dbReference type="ChEBI" id="CHEBI:57309"/>
        <dbReference type="ChEBI" id="CHEBI:57844"/>
        <dbReference type="ChEBI" id="CHEBI:59789"/>
        <dbReference type="EC" id="1.3.98.3"/>
    </reaction>
</comment>
<evidence type="ECO:0000256" key="11">
    <source>
        <dbReference type="ARBA" id="ARBA00023014"/>
    </source>
</evidence>
<dbReference type="InterPro" id="IPR010723">
    <property type="entry name" value="HemN_C"/>
</dbReference>
<dbReference type="SFLD" id="SFLDG01065">
    <property type="entry name" value="anaerobic_coproporphyrinogen-I"/>
    <property type="match status" value="1"/>
</dbReference>
<keyword evidence="10 14" id="KW-0408">Iron</keyword>
<dbReference type="EMBL" id="JBBPCO010000007">
    <property type="protein sequence ID" value="MEK8089705.1"/>
    <property type="molecule type" value="Genomic_DNA"/>
</dbReference>
<dbReference type="InterPro" id="IPR006638">
    <property type="entry name" value="Elp3/MiaA/NifB-like_rSAM"/>
</dbReference>
<keyword evidence="11 14" id="KW-0411">Iron-sulfur</keyword>
<keyword evidence="17" id="KW-1185">Reference proteome</keyword>
<protein>
    <recommendedName>
        <fullName evidence="14">Coproporphyrinogen-III oxidase</fullName>
        <ecNumber evidence="14">1.3.98.3</ecNumber>
    </recommendedName>
</protein>
<comment type="subunit">
    <text evidence="4">Monomer.</text>
</comment>
<evidence type="ECO:0000256" key="5">
    <source>
        <dbReference type="ARBA" id="ARBA00022485"/>
    </source>
</evidence>
<evidence type="ECO:0000256" key="8">
    <source>
        <dbReference type="ARBA" id="ARBA00022723"/>
    </source>
</evidence>